<gene>
    <name evidence="8" type="primary">recN_37</name>
    <name evidence="8" type="ORF">SDC9_130747</name>
</gene>
<dbReference type="AlphaFoldDB" id="A0A645D3P3"/>
<dbReference type="GO" id="GO:0005524">
    <property type="term" value="F:ATP binding"/>
    <property type="evidence" value="ECO:0007669"/>
    <property type="project" value="UniProtKB-KW"/>
</dbReference>
<evidence type="ECO:0000256" key="1">
    <source>
        <dbReference type="ARBA" id="ARBA00009441"/>
    </source>
</evidence>
<keyword evidence="4" id="KW-0227">DNA damage</keyword>
<keyword evidence="6" id="KW-0234">DNA repair</keyword>
<dbReference type="Gene3D" id="3.40.50.300">
    <property type="entry name" value="P-loop containing nucleotide triphosphate hydrolases"/>
    <property type="match status" value="1"/>
</dbReference>
<evidence type="ECO:0000256" key="7">
    <source>
        <dbReference type="ARBA" id="ARBA00033408"/>
    </source>
</evidence>
<dbReference type="EMBL" id="VSSQ01032422">
    <property type="protein sequence ID" value="MPM83678.1"/>
    <property type="molecule type" value="Genomic_DNA"/>
</dbReference>
<keyword evidence="5" id="KW-0067">ATP-binding</keyword>
<dbReference type="GO" id="GO:0006310">
    <property type="term" value="P:DNA recombination"/>
    <property type="evidence" value="ECO:0007669"/>
    <property type="project" value="InterPro"/>
</dbReference>
<evidence type="ECO:0000256" key="6">
    <source>
        <dbReference type="ARBA" id="ARBA00023204"/>
    </source>
</evidence>
<name>A0A645D3P3_9ZZZZ</name>
<evidence type="ECO:0000256" key="3">
    <source>
        <dbReference type="ARBA" id="ARBA00022741"/>
    </source>
</evidence>
<dbReference type="GO" id="GO:0043590">
    <property type="term" value="C:bacterial nucleoid"/>
    <property type="evidence" value="ECO:0007669"/>
    <property type="project" value="TreeGrafter"/>
</dbReference>
<dbReference type="InterPro" id="IPR004604">
    <property type="entry name" value="DNA_recomb/repair_RecN"/>
</dbReference>
<evidence type="ECO:0000256" key="5">
    <source>
        <dbReference type="ARBA" id="ARBA00022840"/>
    </source>
</evidence>
<evidence type="ECO:0000256" key="4">
    <source>
        <dbReference type="ARBA" id="ARBA00022763"/>
    </source>
</evidence>
<evidence type="ECO:0000313" key="8">
    <source>
        <dbReference type="EMBL" id="MPM83678.1"/>
    </source>
</evidence>
<accession>A0A645D3P3</accession>
<organism evidence="8">
    <name type="scientific">bioreactor metagenome</name>
    <dbReference type="NCBI Taxonomy" id="1076179"/>
    <lineage>
        <taxon>unclassified sequences</taxon>
        <taxon>metagenomes</taxon>
        <taxon>ecological metagenomes</taxon>
    </lineage>
</organism>
<dbReference type="InterPro" id="IPR027417">
    <property type="entry name" value="P-loop_NTPase"/>
</dbReference>
<dbReference type="SUPFAM" id="SSF52540">
    <property type="entry name" value="P-loop containing nucleoside triphosphate hydrolases"/>
    <property type="match status" value="1"/>
</dbReference>
<proteinExistence type="inferred from homology"/>
<dbReference type="GO" id="GO:0009432">
    <property type="term" value="P:SOS response"/>
    <property type="evidence" value="ECO:0007669"/>
    <property type="project" value="TreeGrafter"/>
</dbReference>
<evidence type="ECO:0000256" key="2">
    <source>
        <dbReference type="ARBA" id="ARBA00021315"/>
    </source>
</evidence>
<protein>
    <recommendedName>
        <fullName evidence="2">DNA repair protein RecN</fullName>
    </recommendedName>
    <alternativeName>
        <fullName evidence="7">Recombination protein N</fullName>
    </alternativeName>
</protein>
<dbReference type="CDD" id="cd03241">
    <property type="entry name" value="ABC_RecN"/>
    <property type="match status" value="1"/>
</dbReference>
<sequence>MPGTELMIEVHALKEEGSTTGDDQITMLLAPNRGEEAKPLAKIASGGEVSRLMLALKSISAEHNVIPSMVFDEIDTGISGRTAQVVAEKMWNIAKYRQVLCVTHLQQIAAMAGSQYLVIKTEREGRTVSEIKHLSREERVLELSRMISGYSKESASSMIHAEHMLKEAEEYRRT</sequence>
<dbReference type="PANTHER" id="PTHR11059:SF0">
    <property type="entry name" value="DNA REPAIR PROTEIN RECN"/>
    <property type="match status" value="1"/>
</dbReference>
<comment type="similarity">
    <text evidence="1">Belongs to the RecN family.</text>
</comment>
<comment type="caution">
    <text evidence="8">The sequence shown here is derived from an EMBL/GenBank/DDBJ whole genome shotgun (WGS) entry which is preliminary data.</text>
</comment>
<dbReference type="PANTHER" id="PTHR11059">
    <property type="entry name" value="DNA REPAIR PROTEIN RECN"/>
    <property type="match status" value="1"/>
</dbReference>
<keyword evidence="3" id="KW-0547">Nucleotide-binding</keyword>
<reference evidence="8" key="1">
    <citation type="submission" date="2019-08" db="EMBL/GenBank/DDBJ databases">
        <authorList>
            <person name="Kucharzyk K."/>
            <person name="Murdoch R.W."/>
            <person name="Higgins S."/>
            <person name="Loffler F."/>
        </authorList>
    </citation>
    <scope>NUCLEOTIDE SEQUENCE</scope>
</reference>
<dbReference type="GO" id="GO:0006281">
    <property type="term" value="P:DNA repair"/>
    <property type="evidence" value="ECO:0007669"/>
    <property type="project" value="UniProtKB-KW"/>
</dbReference>